<sequence length="154" mass="17435">MSFRITGLPAEPFTDLFSLSDEALAARLAVRVVADHAHGYPCRISLTDAEPGQPLILLNYEHQPADSPFRSRYAIYIREGEQQYDEVDRVPDQLRRRLLSVRGFDGRGMLRDADVAQGTALEPLIERLFDDDHVAYLHIHMARPGCYAARVDRA</sequence>
<reference evidence="2" key="1">
    <citation type="journal article" date="2019" name="Int. J. Syst. Evol. Microbiol.">
        <title>The Global Catalogue of Microorganisms (GCM) 10K type strain sequencing project: providing services to taxonomists for standard genome sequencing and annotation.</title>
        <authorList>
            <consortium name="The Broad Institute Genomics Platform"/>
            <consortium name="The Broad Institute Genome Sequencing Center for Infectious Disease"/>
            <person name="Wu L."/>
            <person name="Ma J."/>
        </authorList>
    </citation>
    <scope>NUCLEOTIDE SEQUENCE [LARGE SCALE GENOMIC DNA]</scope>
    <source>
        <strain evidence="2">CCM 4481</strain>
    </source>
</reference>
<dbReference type="Pfam" id="PF06718">
    <property type="entry name" value="DUF1203"/>
    <property type="match status" value="1"/>
</dbReference>
<comment type="caution">
    <text evidence="1">The sequence shown here is derived from an EMBL/GenBank/DDBJ whole genome shotgun (WGS) entry which is preliminary data.</text>
</comment>
<gene>
    <name evidence="1" type="ORF">ACFO5W_14600</name>
</gene>
<evidence type="ECO:0000313" key="1">
    <source>
        <dbReference type="EMBL" id="MFC4527871.1"/>
    </source>
</evidence>
<dbReference type="RefSeq" id="WP_266151861.1">
    <property type="nucleotide sequence ID" value="NZ_CP064028.1"/>
</dbReference>
<dbReference type="PIRSF" id="PIRSF034110">
    <property type="entry name" value="DUF1203"/>
    <property type="match status" value="1"/>
</dbReference>
<keyword evidence="2" id="KW-1185">Reference proteome</keyword>
<dbReference type="EMBL" id="JBHSGA010000017">
    <property type="protein sequence ID" value="MFC4527871.1"/>
    <property type="molecule type" value="Genomic_DNA"/>
</dbReference>
<proteinExistence type="predicted"/>
<dbReference type="Proteomes" id="UP001595961">
    <property type="component" value="Unassembled WGS sequence"/>
</dbReference>
<protein>
    <submittedName>
        <fullName evidence="1">DUF1203 domain-containing protein</fullName>
    </submittedName>
</protein>
<dbReference type="InterPro" id="IPR009593">
    <property type="entry name" value="DUF1203"/>
</dbReference>
<accession>A0ABV9C4G1</accession>
<organism evidence="1 2">
    <name type="scientific">Dyella halodurans</name>
    <dbReference type="NCBI Taxonomy" id="1920171"/>
    <lineage>
        <taxon>Bacteria</taxon>
        <taxon>Pseudomonadati</taxon>
        <taxon>Pseudomonadota</taxon>
        <taxon>Gammaproteobacteria</taxon>
        <taxon>Lysobacterales</taxon>
        <taxon>Rhodanobacteraceae</taxon>
        <taxon>Dyella</taxon>
    </lineage>
</organism>
<name>A0ABV9C4G1_9GAMM</name>
<evidence type="ECO:0000313" key="2">
    <source>
        <dbReference type="Proteomes" id="UP001595961"/>
    </source>
</evidence>